<dbReference type="AlphaFoldDB" id="A0A2H3DZI4"/>
<proteinExistence type="predicted"/>
<evidence type="ECO:0000313" key="2">
    <source>
        <dbReference type="Proteomes" id="UP000217790"/>
    </source>
</evidence>
<reference evidence="2" key="1">
    <citation type="journal article" date="2017" name="Nat. Ecol. Evol.">
        <title>Genome expansion and lineage-specific genetic innovations in the forest pathogenic fungi Armillaria.</title>
        <authorList>
            <person name="Sipos G."/>
            <person name="Prasanna A.N."/>
            <person name="Walter M.C."/>
            <person name="O'Connor E."/>
            <person name="Balint B."/>
            <person name="Krizsan K."/>
            <person name="Kiss B."/>
            <person name="Hess J."/>
            <person name="Varga T."/>
            <person name="Slot J."/>
            <person name="Riley R."/>
            <person name="Boka B."/>
            <person name="Rigling D."/>
            <person name="Barry K."/>
            <person name="Lee J."/>
            <person name="Mihaltcheva S."/>
            <person name="LaButti K."/>
            <person name="Lipzen A."/>
            <person name="Waldron R."/>
            <person name="Moloney N.M."/>
            <person name="Sperisen C."/>
            <person name="Kredics L."/>
            <person name="Vagvoelgyi C."/>
            <person name="Patrignani A."/>
            <person name="Fitzpatrick D."/>
            <person name="Nagy I."/>
            <person name="Doyle S."/>
            <person name="Anderson J.B."/>
            <person name="Grigoriev I.V."/>
            <person name="Gueldener U."/>
            <person name="Muensterkoetter M."/>
            <person name="Nagy L.G."/>
        </authorList>
    </citation>
    <scope>NUCLEOTIDE SEQUENCE [LARGE SCALE GENOMIC DNA]</scope>
    <source>
        <strain evidence="2">Ar21-2</strain>
    </source>
</reference>
<evidence type="ECO:0000313" key="1">
    <source>
        <dbReference type="EMBL" id="PBK96268.1"/>
    </source>
</evidence>
<protein>
    <submittedName>
        <fullName evidence="1">Uncharacterized protein</fullName>
    </submittedName>
</protein>
<organism evidence="1 2">
    <name type="scientific">Armillaria gallica</name>
    <name type="common">Bulbous honey fungus</name>
    <name type="synonym">Armillaria bulbosa</name>
    <dbReference type="NCBI Taxonomy" id="47427"/>
    <lineage>
        <taxon>Eukaryota</taxon>
        <taxon>Fungi</taxon>
        <taxon>Dikarya</taxon>
        <taxon>Basidiomycota</taxon>
        <taxon>Agaricomycotina</taxon>
        <taxon>Agaricomycetes</taxon>
        <taxon>Agaricomycetidae</taxon>
        <taxon>Agaricales</taxon>
        <taxon>Marasmiineae</taxon>
        <taxon>Physalacriaceae</taxon>
        <taxon>Armillaria</taxon>
    </lineage>
</organism>
<gene>
    <name evidence="1" type="ORF">ARMGADRAFT_1143002</name>
</gene>
<accession>A0A2H3DZI4</accession>
<name>A0A2H3DZI4_ARMGA</name>
<dbReference type="EMBL" id="KZ293651">
    <property type="protein sequence ID" value="PBK96268.1"/>
    <property type="molecule type" value="Genomic_DNA"/>
</dbReference>
<dbReference type="OrthoDB" id="3237761at2759"/>
<sequence length="112" mass="12012">MNAFPAGSHVSFFNSIGGLVTGVVQSTSRMSDGTLIVVIIKRDNGGAVTLPIDSPADSNCGFKVYTASRMETMSVMVNKRTSLVHSSATRYTDKDLACVQPPRPFLLALQFL</sequence>
<dbReference type="Proteomes" id="UP000217790">
    <property type="component" value="Unassembled WGS sequence"/>
</dbReference>
<keyword evidence="2" id="KW-1185">Reference proteome</keyword>
<dbReference type="InParanoid" id="A0A2H3DZI4"/>